<keyword evidence="2" id="KW-1133">Transmembrane helix</keyword>
<dbReference type="PROSITE" id="PS00141">
    <property type="entry name" value="ASP_PROTEASE"/>
    <property type="match status" value="1"/>
</dbReference>
<dbReference type="RefSeq" id="WP_035032569.1">
    <property type="nucleotide sequence ID" value="NZ_KK073910.1"/>
</dbReference>
<evidence type="ECO:0000313" key="4">
    <source>
        <dbReference type="EMBL" id="EXL01729.1"/>
    </source>
</evidence>
<dbReference type="InterPro" id="IPR011969">
    <property type="entry name" value="Clan_AA_Asp_peptidase_C"/>
</dbReference>
<dbReference type="EMBL" id="JENY01000038">
    <property type="protein sequence ID" value="EXL01729.1"/>
    <property type="molecule type" value="Genomic_DNA"/>
</dbReference>
<dbReference type="Proteomes" id="UP000019849">
    <property type="component" value="Unassembled WGS sequence"/>
</dbReference>
<dbReference type="PATRIC" id="fig|69279.3.peg.4513"/>
<keyword evidence="2" id="KW-0812">Transmembrane</keyword>
<dbReference type="InterPro" id="IPR034122">
    <property type="entry name" value="Retropepsin-like_bacterial"/>
</dbReference>
<dbReference type="eggNOG" id="COG3577">
    <property type="taxonomic scope" value="Bacteria"/>
</dbReference>
<dbReference type="InterPro" id="IPR021109">
    <property type="entry name" value="Peptidase_aspartic_dom_sf"/>
</dbReference>
<comment type="caution">
    <text evidence="4">The sequence shown here is derived from an EMBL/GenBank/DDBJ whole genome shotgun (WGS) entry which is preliminary data.</text>
</comment>
<evidence type="ECO:0000313" key="5">
    <source>
        <dbReference type="EMBL" id="TDR31324.1"/>
    </source>
</evidence>
<feature type="transmembrane region" description="Helical" evidence="2">
    <location>
        <begin position="66"/>
        <end position="83"/>
    </location>
</feature>
<reference evidence="5 7" key="2">
    <citation type="submission" date="2019-03" db="EMBL/GenBank/DDBJ databases">
        <title>Genomic Encyclopedia of Type Strains, Phase IV (KMG-IV): sequencing the most valuable type-strain genomes for metagenomic binning, comparative biology and taxonomic classification.</title>
        <authorList>
            <person name="Goeker M."/>
        </authorList>
    </citation>
    <scope>NUCLEOTIDE SEQUENCE [LARGE SCALE GENOMIC DNA]</scope>
    <source>
        <strain evidence="5 7">DSM 11603</strain>
    </source>
</reference>
<dbReference type="SUPFAM" id="SSF50630">
    <property type="entry name" value="Acid proteases"/>
    <property type="match status" value="1"/>
</dbReference>
<keyword evidence="1" id="KW-0378">Hydrolase</keyword>
<dbReference type="Gene3D" id="2.40.70.10">
    <property type="entry name" value="Acid Proteases"/>
    <property type="match status" value="1"/>
</dbReference>
<protein>
    <submittedName>
        <fullName evidence="4">Aspartic protease</fullName>
    </submittedName>
    <submittedName>
        <fullName evidence="5">Aspartyl protease family protein</fullName>
    </submittedName>
</protein>
<dbReference type="OrthoDB" id="7595324at2"/>
<feature type="transmembrane region" description="Helical" evidence="2">
    <location>
        <begin position="36"/>
        <end position="54"/>
    </location>
</feature>
<dbReference type="InterPro" id="IPR001969">
    <property type="entry name" value="Aspartic_peptidase_AS"/>
</dbReference>
<sequence>MSRTLWIILAVIGVAAILLMINHESGTTLGFLNEDFAGLIWLGVLAAVIGAGLLRSGHRFGEMARSFGLWALIVLALVAGYQYRYELQDFGNRVTAGLIPGSPLMLGTEDGRATVALDKGRGGHFEVRMAINGAPVQAIVDTGATTTVLSAEDARAAGFDPQSLNYTVRVSTANGTASAAAVRADEIVVGNISRRNMPVLVAAPGALRQSLLGMNFIGSLSGFDVRGDRMVLRD</sequence>
<dbReference type="GO" id="GO:0006508">
    <property type="term" value="P:proteolysis"/>
    <property type="evidence" value="ECO:0007669"/>
    <property type="project" value="UniProtKB-KW"/>
</dbReference>
<gene>
    <name evidence="4" type="ORF">BG36_17265</name>
    <name evidence="5" type="ORF">DES43_13413</name>
</gene>
<feature type="domain" description="Peptidase A2" evidence="3">
    <location>
        <begin position="136"/>
        <end position="216"/>
    </location>
</feature>
<proteinExistence type="predicted"/>
<organism evidence="4 6">
    <name type="scientific">Aquamicrobium defluvii</name>
    <dbReference type="NCBI Taxonomy" id="69279"/>
    <lineage>
        <taxon>Bacteria</taxon>
        <taxon>Pseudomonadati</taxon>
        <taxon>Pseudomonadota</taxon>
        <taxon>Alphaproteobacteria</taxon>
        <taxon>Hyphomicrobiales</taxon>
        <taxon>Phyllobacteriaceae</taxon>
        <taxon>Aquamicrobium</taxon>
    </lineage>
</organism>
<evidence type="ECO:0000256" key="1">
    <source>
        <dbReference type="ARBA" id="ARBA00022801"/>
    </source>
</evidence>
<dbReference type="InterPro" id="IPR001995">
    <property type="entry name" value="Peptidase_A2_cat"/>
</dbReference>
<dbReference type="NCBIfam" id="TIGR02281">
    <property type="entry name" value="clan_AA_DTGA"/>
    <property type="match status" value="1"/>
</dbReference>
<dbReference type="HOGENOM" id="CLU_099411_0_0_5"/>
<keyword evidence="7" id="KW-1185">Reference proteome</keyword>
<name>A0A011SRB3_9HYPH</name>
<dbReference type="Proteomes" id="UP000294958">
    <property type="component" value="Unassembled WGS sequence"/>
</dbReference>
<dbReference type="GO" id="GO:0004190">
    <property type="term" value="F:aspartic-type endopeptidase activity"/>
    <property type="evidence" value="ECO:0007669"/>
    <property type="project" value="InterPro"/>
</dbReference>
<dbReference type="AlphaFoldDB" id="A0A011SRB3"/>
<evidence type="ECO:0000259" key="3">
    <source>
        <dbReference type="PROSITE" id="PS50175"/>
    </source>
</evidence>
<keyword evidence="2" id="KW-0472">Membrane</keyword>
<accession>A0A011SRB3</accession>
<dbReference type="Pfam" id="PF13650">
    <property type="entry name" value="Asp_protease_2"/>
    <property type="match status" value="1"/>
</dbReference>
<dbReference type="EMBL" id="SNZF01000034">
    <property type="protein sequence ID" value="TDR31324.1"/>
    <property type="molecule type" value="Genomic_DNA"/>
</dbReference>
<reference evidence="4 6" key="1">
    <citation type="submission" date="2014-02" db="EMBL/GenBank/DDBJ databases">
        <title>Aquamicrobium defluvii Genome sequencing.</title>
        <authorList>
            <person name="Wang X."/>
        </authorList>
    </citation>
    <scope>NUCLEOTIDE SEQUENCE [LARGE SCALE GENOMIC DNA]</scope>
    <source>
        <strain evidence="4 6">W13Z1</strain>
    </source>
</reference>
<evidence type="ECO:0000313" key="6">
    <source>
        <dbReference type="Proteomes" id="UP000019849"/>
    </source>
</evidence>
<evidence type="ECO:0000256" key="2">
    <source>
        <dbReference type="SAM" id="Phobius"/>
    </source>
</evidence>
<keyword evidence="4" id="KW-0645">Protease</keyword>
<dbReference type="STRING" id="69279.BG36_17265"/>
<dbReference type="CDD" id="cd05483">
    <property type="entry name" value="retropepsin_like_bacteria"/>
    <property type="match status" value="1"/>
</dbReference>
<dbReference type="PROSITE" id="PS50175">
    <property type="entry name" value="ASP_PROT_RETROV"/>
    <property type="match status" value="1"/>
</dbReference>
<evidence type="ECO:0000313" key="7">
    <source>
        <dbReference type="Proteomes" id="UP000294958"/>
    </source>
</evidence>